<dbReference type="GO" id="GO:0003723">
    <property type="term" value="F:RNA binding"/>
    <property type="evidence" value="ECO:0007669"/>
    <property type="project" value="UniProtKB-UniRule"/>
</dbReference>
<dbReference type="AlphaFoldDB" id="A0A1F6LQL8"/>
<organism evidence="9 10">
    <name type="scientific">Candidatus Magasanikbacteria bacterium RIFCSPHIGHO2_01_FULL_50_8</name>
    <dbReference type="NCBI Taxonomy" id="1798674"/>
    <lineage>
        <taxon>Bacteria</taxon>
        <taxon>Candidatus Magasanikiibacteriota</taxon>
    </lineage>
</organism>
<keyword evidence="4 5" id="KW-0694">RNA-binding</keyword>
<reference evidence="9 10" key="1">
    <citation type="journal article" date="2016" name="Nat. Commun.">
        <title>Thousands of microbial genomes shed light on interconnected biogeochemical processes in an aquifer system.</title>
        <authorList>
            <person name="Anantharaman K."/>
            <person name="Brown C.T."/>
            <person name="Hug L.A."/>
            <person name="Sharon I."/>
            <person name="Castelle C.J."/>
            <person name="Probst A.J."/>
            <person name="Thomas B.C."/>
            <person name="Singh A."/>
            <person name="Wilkins M.J."/>
            <person name="Karaoz U."/>
            <person name="Brodie E.L."/>
            <person name="Williams K.H."/>
            <person name="Hubbard S.S."/>
            <person name="Banfield J.F."/>
        </authorList>
    </citation>
    <scope>NUCLEOTIDE SEQUENCE [LARGE SCALE GENOMIC DNA]</scope>
</reference>
<dbReference type="Gene3D" id="1.10.3210.10">
    <property type="entry name" value="Hypothetical protein af1432"/>
    <property type="match status" value="1"/>
</dbReference>
<feature type="domain" description="HD" evidence="8">
    <location>
        <begin position="323"/>
        <end position="415"/>
    </location>
</feature>
<dbReference type="NCBIfam" id="TIGR03319">
    <property type="entry name" value="RNase_Y"/>
    <property type="match status" value="1"/>
</dbReference>
<evidence type="ECO:0000259" key="8">
    <source>
        <dbReference type="PROSITE" id="PS51831"/>
    </source>
</evidence>
<keyword evidence="1 5" id="KW-0540">Nuclease</keyword>
<dbReference type="Pfam" id="PF00013">
    <property type="entry name" value="KH_1"/>
    <property type="match status" value="1"/>
</dbReference>
<evidence type="ECO:0000256" key="3">
    <source>
        <dbReference type="ARBA" id="ARBA00022801"/>
    </source>
</evidence>
<feature type="coiled-coil region" evidence="7">
    <location>
        <begin position="31"/>
        <end position="126"/>
    </location>
</feature>
<dbReference type="SUPFAM" id="SSF54791">
    <property type="entry name" value="Eukaryotic type KH-domain (KH-domain type I)"/>
    <property type="match status" value="1"/>
</dbReference>
<dbReference type="InterPro" id="IPR003607">
    <property type="entry name" value="HD/PDEase_dom"/>
</dbReference>
<dbReference type="GO" id="GO:0005886">
    <property type="term" value="C:plasma membrane"/>
    <property type="evidence" value="ECO:0007669"/>
    <property type="project" value="UniProtKB-SubCell"/>
</dbReference>
<keyword evidence="7" id="KW-0175">Coiled coil</keyword>
<dbReference type="Proteomes" id="UP000176329">
    <property type="component" value="Unassembled WGS sequence"/>
</dbReference>
<dbReference type="GO" id="GO:0016787">
    <property type="term" value="F:hydrolase activity"/>
    <property type="evidence" value="ECO:0007669"/>
    <property type="project" value="UniProtKB-KW"/>
</dbReference>
<dbReference type="HAMAP" id="MF_00335">
    <property type="entry name" value="RNase_Y"/>
    <property type="match status" value="1"/>
</dbReference>
<dbReference type="Pfam" id="PF12072">
    <property type="entry name" value="RNase_Y_N"/>
    <property type="match status" value="1"/>
</dbReference>
<comment type="subcellular location">
    <subcellularLocation>
        <location evidence="5">Cell membrane</location>
        <topology evidence="5">Single-pass membrane protein</topology>
    </subcellularLocation>
</comment>
<comment type="caution">
    <text evidence="9">The sequence shown here is derived from an EMBL/GenBank/DDBJ whole genome shotgun (WGS) entry which is preliminary data.</text>
</comment>
<dbReference type="InterPro" id="IPR004087">
    <property type="entry name" value="KH_dom"/>
</dbReference>
<dbReference type="GO" id="GO:0004521">
    <property type="term" value="F:RNA endonuclease activity"/>
    <property type="evidence" value="ECO:0007669"/>
    <property type="project" value="UniProtKB-UniRule"/>
</dbReference>
<evidence type="ECO:0000256" key="6">
    <source>
        <dbReference type="NCBIfam" id="TIGR03319"/>
    </source>
</evidence>
<keyword evidence="5" id="KW-1003">Cell membrane</keyword>
<dbReference type="SUPFAM" id="SSF109604">
    <property type="entry name" value="HD-domain/PDEase-like"/>
    <property type="match status" value="1"/>
</dbReference>
<dbReference type="InterPro" id="IPR006674">
    <property type="entry name" value="HD_domain"/>
</dbReference>
<dbReference type="PANTHER" id="PTHR12826">
    <property type="entry name" value="RIBONUCLEASE Y"/>
    <property type="match status" value="1"/>
</dbReference>
<dbReference type="Pfam" id="PF01966">
    <property type="entry name" value="HD"/>
    <property type="match status" value="1"/>
</dbReference>
<dbReference type="Gene3D" id="3.30.300.20">
    <property type="match status" value="1"/>
</dbReference>
<dbReference type="EC" id="3.1.-.-" evidence="5 6"/>
<dbReference type="SMART" id="SM00322">
    <property type="entry name" value="KH"/>
    <property type="match status" value="1"/>
</dbReference>
<keyword evidence="5" id="KW-1133">Transmembrane helix</keyword>
<dbReference type="InterPro" id="IPR036612">
    <property type="entry name" value="KH_dom_type_1_sf"/>
</dbReference>
<dbReference type="NCBIfam" id="TIGR00277">
    <property type="entry name" value="HDIG"/>
    <property type="match status" value="1"/>
</dbReference>
<evidence type="ECO:0000313" key="10">
    <source>
        <dbReference type="Proteomes" id="UP000176329"/>
    </source>
</evidence>
<evidence type="ECO:0000256" key="4">
    <source>
        <dbReference type="ARBA" id="ARBA00022884"/>
    </source>
</evidence>
<keyword evidence="5" id="KW-0812">Transmembrane</keyword>
<dbReference type="InterPro" id="IPR022711">
    <property type="entry name" value="RNase_Y_N"/>
</dbReference>
<keyword evidence="3 5" id="KW-0378">Hydrolase</keyword>
<dbReference type="InterPro" id="IPR017705">
    <property type="entry name" value="Ribonuclease_Y"/>
</dbReference>
<sequence>MLFDALIALIIAGVSVVIGYYGRKAHARSQADSAEAHAEKILTDLKTKEQEILLKAREQAITVIDDAKKSQDEIRHDLKEQQQRLEKRETTFEQKSIELQDRHAKLVAQADRVKAIQAEAEKAREEQLGKLQAIAGLTKDEAVDRMMKLVEESEQEALSTRIMKLGRESSEYYEKEVKKILTTVVYRYAGSHAGETTTTTVQLPNDEMKGRIIGKAGRNIQTIEKLTGCELIIDETPESIMVSGFSPIRRQVARLTLEKLMSDGRIHPARIEEVVEEAKKELAIDCRKAGEDALYQLGVAGIEPKLISIIGRLKFRTSYGQNQLLHAIEVAYLSSMLADELGIDPIQARKAGLLHDVGKAIDHDTQGSHPELGYQLMKKFGLPEEIAYCSIAHHEDKPKTLLGCIIKAADAISGARPGARRDSYEQYVRRLEELEKVATSFEGVDKAYAIQAGREMRVFVRPQDVDDYGAYNLAKDIAKKIESDLHVPGEVKVTVIRESRVIEYAR</sequence>
<dbReference type="InterPro" id="IPR006675">
    <property type="entry name" value="HDIG_dom"/>
</dbReference>
<accession>A0A1F6LQL8</accession>
<keyword evidence="5" id="KW-0472">Membrane</keyword>
<evidence type="ECO:0000256" key="2">
    <source>
        <dbReference type="ARBA" id="ARBA00022759"/>
    </source>
</evidence>
<dbReference type="InterPro" id="IPR015946">
    <property type="entry name" value="KH_dom-like_a/b"/>
</dbReference>
<dbReference type="PROSITE" id="PS50084">
    <property type="entry name" value="KH_TYPE_1"/>
    <property type="match status" value="1"/>
</dbReference>
<dbReference type="GO" id="GO:0006402">
    <property type="term" value="P:mRNA catabolic process"/>
    <property type="evidence" value="ECO:0007669"/>
    <property type="project" value="UniProtKB-UniRule"/>
</dbReference>
<dbReference type="PANTHER" id="PTHR12826:SF15">
    <property type="entry name" value="RIBONUCLEASE Y"/>
    <property type="match status" value="1"/>
</dbReference>
<comment type="function">
    <text evidence="5">Endoribonuclease that initiates mRNA decay.</text>
</comment>
<gene>
    <name evidence="5" type="primary">rny</name>
    <name evidence="9" type="ORF">A2848_01125</name>
</gene>
<evidence type="ECO:0000313" key="9">
    <source>
        <dbReference type="EMBL" id="OGH61687.1"/>
    </source>
</evidence>
<evidence type="ECO:0000256" key="5">
    <source>
        <dbReference type="HAMAP-Rule" id="MF_00335"/>
    </source>
</evidence>
<comment type="similarity">
    <text evidence="5">Belongs to the RNase Y family.</text>
</comment>
<keyword evidence="2 5" id="KW-0255">Endonuclease</keyword>
<evidence type="ECO:0000256" key="1">
    <source>
        <dbReference type="ARBA" id="ARBA00022722"/>
    </source>
</evidence>
<protein>
    <recommendedName>
        <fullName evidence="5 6">Ribonuclease Y</fullName>
        <shortName evidence="5">RNase Y</shortName>
        <ecNumber evidence="5 6">3.1.-.-</ecNumber>
    </recommendedName>
</protein>
<name>A0A1F6LQL8_9BACT</name>
<evidence type="ECO:0000256" key="7">
    <source>
        <dbReference type="SAM" id="Coils"/>
    </source>
</evidence>
<dbReference type="PROSITE" id="PS51831">
    <property type="entry name" value="HD"/>
    <property type="match status" value="1"/>
</dbReference>
<proteinExistence type="inferred from homology"/>
<dbReference type="InterPro" id="IPR004088">
    <property type="entry name" value="KH_dom_type_1"/>
</dbReference>
<dbReference type="EMBL" id="MFPV01000039">
    <property type="protein sequence ID" value="OGH61687.1"/>
    <property type="molecule type" value="Genomic_DNA"/>
</dbReference>
<dbReference type="CDD" id="cd00077">
    <property type="entry name" value="HDc"/>
    <property type="match status" value="1"/>
</dbReference>
<feature type="transmembrane region" description="Helical" evidence="5">
    <location>
        <begin position="6"/>
        <end position="22"/>
    </location>
</feature>
<dbReference type="CDD" id="cd22431">
    <property type="entry name" value="KH-I_RNaseY"/>
    <property type="match status" value="1"/>
</dbReference>
<dbReference type="SMART" id="SM00471">
    <property type="entry name" value="HDc"/>
    <property type="match status" value="1"/>
</dbReference>